<comment type="subunit">
    <text evidence="2 8">Tetramer of two alpha and two beta chains.</text>
</comment>
<dbReference type="Gene3D" id="3.20.20.70">
    <property type="entry name" value="Aldolase class I"/>
    <property type="match status" value="1"/>
</dbReference>
<gene>
    <name evidence="8" type="primary">trpA</name>
    <name evidence="10" type="ORF">NEJAP_2103</name>
</gene>
<feature type="active site" description="Proton acceptor" evidence="8">
    <location>
        <position position="60"/>
    </location>
</feature>
<keyword evidence="6 8" id="KW-0456">Lyase</keyword>
<dbReference type="GO" id="GO:0005829">
    <property type="term" value="C:cytosol"/>
    <property type="evidence" value="ECO:0007669"/>
    <property type="project" value="TreeGrafter"/>
</dbReference>
<dbReference type="GO" id="GO:0004834">
    <property type="term" value="F:tryptophan synthase activity"/>
    <property type="evidence" value="ECO:0007669"/>
    <property type="project" value="UniProtKB-UniRule"/>
</dbReference>
<evidence type="ECO:0000256" key="4">
    <source>
        <dbReference type="ARBA" id="ARBA00022822"/>
    </source>
</evidence>
<evidence type="ECO:0000313" key="11">
    <source>
        <dbReference type="Proteomes" id="UP000595332"/>
    </source>
</evidence>
<dbReference type="KEGG" id="njp:NEJAP_2103"/>
<feature type="active site" description="Proton acceptor" evidence="8">
    <location>
        <position position="49"/>
    </location>
</feature>
<dbReference type="InterPro" id="IPR002028">
    <property type="entry name" value="Trp_synthase_suA"/>
</dbReference>
<dbReference type="NCBIfam" id="TIGR00262">
    <property type="entry name" value="trpA"/>
    <property type="match status" value="1"/>
</dbReference>
<dbReference type="PANTHER" id="PTHR43406:SF1">
    <property type="entry name" value="TRYPTOPHAN SYNTHASE ALPHA CHAIN, CHLOROPLASTIC"/>
    <property type="match status" value="1"/>
</dbReference>
<dbReference type="RefSeq" id="WP_201347267.1">
    <property type="nucleotide sequence ID" value="NZ_AP014546.1"/>
</dbReference>
<dbReference type="PROSITE" id="PS00167">
    <property type="entry name" value="TRP_SYNTHASE_ALPHA"/>
    <property type="match status" value="1"/>
</dbReference>
<dbReference type="EC" id="4.2.1.20" evidence="8"/>
<keyword evidence="4 8" id="KW-0822">Tryptophan biosynthesis</keyword>
<evidence type="ECO:0000256" key="2">
    <source>
        <dbReference type="ARBA" id="ARBA00011270"/>
    </source>
</evidence>
<accession>A0A7R6PJ43</accession>
<keyword evidence="11" id="KW-1185">Reference proteome</keyword>
<evidence type="ECO:0000313" key="10">
    <source>
        <dbReference type="EMBL" id="BBB30051.1"/>
    </source>
</evidence>
<name>A0A7R6PJ43_9GAMM</name>
<dbReference type="InterPro" id="IPR018204">
    <property type="entry name" value="Trp_synthase_alpha_AS"/>
</dbReference>
<dbReference type="EMBL" id="AP014546">
    <property type="protein sequence ID" value="BBB30051.1"/>
    <property type="molecule type" value="Genomic_DNA"/>
</dbReference>
<dbReference type="Proteomes" id="UP000595332">
    <property type="component" value="Chromosome"/>
</dbReference>
<evidence type="ECO:0000256" key="3">
    <source>
        <dbReference type="ARBA" id="ARBA00022605"/>
    </source>
</evidence>
<reference evidence="10 11" key="1">
    <citation type="journal article" date="2008" name="Int. J. Syst. Evol. Microbiol.">
        <title>Neptunomonas japonica sp. nov., an Osedax japonicus symbiont-like bacterium isolated from sediment adjacent to sperm whale carcasses off Kagoshima, Japan.</title>
        <authorList>
            <person name="Miyazaki M."/>
            <person name="Nogi Y."/>
            <person name="Fujiwara Y."/>
            <person name="Kawato M."/>
            <person name="Kubokawa K."/>
            <person name="Horikoshi K."/>
        </authorList>
    </citation>
    <scope>NUCLEOTIDE SEQUENCE [LARGE SCALE GENOMIC DNA]</scope>
    <source>
        <strain evidence="10 11">JAMM 1380</strain>
    </source>
</reference>
<evidence type="ECO:0000256" key="5">
    <source>
        <dbReference type="ARBA" id="ARBA00023141"/>
    </source>
</evidence>
<comment type="function">
    <text evidence="8">The alpha subunit is responsible for the aldol cleavage of indoleglycerol phosphate to indole and glyceraldehyde 3-phosphate.</text>
</comment>
<dbReference type="SUPFAM" id="SSF51366">
    <property type="entry name" value="Ribulose-phoshate binding barrel"/>
    <property type="match status" value="1"/>
</dbReference>
<comment type="pathway">
    <text evidence="1 8">Amino-acid biosynthesis; L-tryptophan biosynthesis; L-tryptophan from chorismate: step 5/5.</text>
</comment>
<proteinExistence type="inferred from homology"/>
<dbReference type="InterPro" id="IPR011060">
    <property type="entry name" value="RibuloseP-bd_barrel"/>
</dbReference>
<comment type="catalytic activity">
    <reaction evidence="7 8">
        <text>(1S,2R)-1-C-(indol-3-yl)glycerol 3-phosphate + L-serine = D-glyceraldehyde 3-phosphate + L-tryptophan + H2O</text>
        <dbReference type="Rhea" id="RHEA:10532"/>
        <dbReference type="ChEBI" id="CHEBI:15377"/>
        <dbReference type="ChEBI" id="CHEBI:33384"/>
        <dbReference type="ChEBI" id="CHEBI:57912"/>
        <dbReference type="ChEBI" id="CHEBI:58866"/>
        <dbReference type="ChEBI" id="CHEBI:59776"/>
        <dbReference type="EC" id="4.2.1.20"/>
    </reaction>
</comment>
<dbReference type="AlphaFoldDB" id="A0A7R6PJ43"/>
<keyword evidence="5 8" id="KW-0057">Aromatic amino acid biosynthesis</keyword>
<evidence type="ECO:0000256" key="6">
    <source>
        <dbReference type="ARBA" id="ARBA00023239"/>
    </source>
</evidence>
<comment type="similarity">
    <text evidence="8 9">Belongs to the TrpA family.</text>
</comment>
<keyword evidence="3 8" id="KW-0028">Amino-acid biosynthesis</keyword>
<dbReference type="HAMAP" id="MF_00131">
    <property type="entry name" value="Trp_synth_alpha"/>
    <property type="match status" value="1"/>
</dbReference>
<organism evidence="10 11">
    <name type="scientific">Neptunomonas japonica JAMM 1380</name>
    <dbReference type="NCBI Taxonomy" id="1441457"/>
    <lineage>
        <taxon>Bacteria</taxon>
        <taxon>Pseudomonadati</taxon>
        <taxon>Pseudomonadota</taxon>
        <taxon>Gammaproteobacteria</taxon>
        <taxon>Oceanospirillales</taxon>
        <taxon>Oceanospirillaceae</taxon>
        <taxon>Neptunomonas</taxon>
    </lineage>
</organism>
<dbReference type="PANTHER" id="PTHR43406">
    <property type="entry name" value="TRYPTOPHAN SYNTHASE, ALPHA CHAIN"/>
    <property type="match status" value="1"/>
</dbReference>
<dbReference type="UniPathway" id="UPA00035">
    <property type="reaction ID" value="UER00044"/>
</dbReference>
<dbReference type="InterPro" id="IPR013785">
    <property type="entry name" value="Aldolase_TIM"/>
</dbReference>
<evidence type="ECO:0000256" key="7">
    <source>
        <dbReference type="ARBA" id="ARBA00049047"/>
    </source>
</evidence>
<protein>
    <recommendedName>
        <fullName evidence="8">Tryptophan synthase alpha chain</fullName>
        <ecNumber evidence="8">4.2.1.20</ecNumber>
    </recommendedName>
</protein>
<dbReference type="CDD" id="cd04724">
    <property type="entry name" value="Tryptophan_synthase_alpha"/>
    <property type="match status" value="1"/>
</dbReference>
<evidence type="ECO:0000256" key="8">
    <source>
        <dbReference type="HAMAP-Rule" id="MF_00131"/>
    </source>
</evidence>
<evidence type="ECO:0000256" key="1">
    <source>
        <dbReference type="ARBA" id="ARBA00004733"/>
    </source>
</evidence>
<dbReference type="Pfam" id="PF00290">
    <property type="entry name" value="Trp_syntA"/>
    <property type="match status" value="1"/>
</dbReference>
<evidence type="ECO:0000256" key="9">
    <source>
        <dbReference type="RuleBase" id="RU003662"/>
    </source>
</evidence>
<sequence length="260" mass="28674">MNKLTSFIQEQRQNKPLLMMTHVVYGYPSIEKSLEIMQLMLESGVEVLEVQFPFSDPVADGPTITTACHHALEHQPKLSQCLKDIKQLAQRYPQSRVLLMSYLNPLLQPGFESLAQQMGDDVIGIIIPDLPIDHHAMLAPLPEKGISPVWLLTPDMQQERIKTVLKHAQGMLYCVSRSGVTGQQAPIHDDTKAQDIQSYLSTIKKYTSLPLAVGFGINTASDISSLKGYADVAIVGSALLNTFNKGGLDAVAEKLQELQP</sequence>